<evidence type="ECO:0000313" key="3">
    <source>
        <dbReference type="Proteomes" id="UP000479710"/>
    </source>
</evidence>
<name>A0A6G1DM95_9ORYZ</name>
<dbReference type="EMBL" id="SPHZ02000006">
    <property type="protein sequence ID" value="KAF0913521.1"/>
    <property type="molecule type" value="Genomic_DNA"/>
</dbReference>
<proteinExistence type="predicted"/>
<gene>
    <name evidence="2" type="ORF">E2562_023263</name>
</gene>
<dbReference type="AlphaFoldDB" id="A0A6G1DM95"/>
<feature type="region of interest" description="Disordered" evidence="1">
    <location>
        <begin position="1"/>
        <end position="23"/>
    </location>
</feature>
<accession>A0A6G1DM95</accession>
<sequence>MAYRGGGAGRGGGRGDPGCSAVEEGGGGALVPYRPSGFVWPLPGPPQHEAPPVVYRAPMPTPHAHQACAVLYRAPSPTPLQGDYARAVAVIIREHPPLPSLAPAAQVAPMAAALAPPSSSEFDQKVFMAETKLVRPAAASPAGEAVALFSKELAHPARRGYGATGSGKKAMIEENDHFFLNIADNNLFCRVSSPSSSSRSTYVSSYTAFSSSSCTCCRKPVALRSIWSCTFSIHAWFAA</sequence>
<feature type="compositionally biased region" description="Gly residues" evidence="1">
    <location>
        <begin position="1"/>
        <end position="16"/>
    </location>
</feature>
<protein>
    <submittedName>
        <fullName evidence="2">Uncharacterized protein</fullName>
    </submittedName>
</protein>
<reference evidence="2 3" key="1">
    <citation type="submission" date="2019-11" db="EMBL/GenBank/DDBJ databases">
        <title>Whole genome sequence of Oryza granulata.</title>
        <authorList>
            <person name="Li W."/>
        </authorList>
    </citation>
    <scope>NUCLEOTIDE SEQUENCE [LARGE SCALE GENOMIC DNA]</scope>
    <source>
        <strain evidence="3">cv. Menghai</strain>
        <tissue evidence="2">Leaf</tissue>
    </source>
</reference>
<keyword evidence="3" id="KW-1185">Reference proteome</keyword>
<evidence type="ECO:0000256" key="1">
    <source>
        <dbReference type="SAM" id="MobiDB-lite"/>
    </source>
</evidence>
<comment type="caution">
    <text evidence="2">The sequence shown here is derived from an EMBL/GenBank/DDBJ whole genome shotgun (WGS) entry which is preliminary data.</text>
</comment>
<organism evidence="2 3">
    <name type="scientific">Oryza meyeriana var. granulata</name>
    <dbReference type="NCBI Taxonomy" id="110450"/>
    <lineage>
        <taxon>Eukaryota</taxon>
        <taxon>Viridiplantae</taxon>
        <taxon>Streptophyta</taxon>
        <taxon>Embryophyta</taxon>
        <taxon>Tracheophyta</taxon>
        <taxon>Spermatophyta</taxon>
        <taxon>Magnoliopsida</taxon>
        <taxon>Liliopsida</taxon>
        <taxon>Poales</taxon>
        <taxon>Poaceae</taxon>
        <taxon>BOP clade</taxon>
        <taxon>Oryzoideae</taxon>
        <taxon>Oryzeae</taxon>
        <taxon>Oryzinae</taxon>
        <taxon>Oryza</taxon>
        <taxon>Oryza meyeriana</taxon>
    </lineage>
</organism>
<dbReference type="Proteomes" id="UP000479710">
    <property type="component" value="Unassembled WGS sequence"/>
</dbReference>
<evidence type="ECO:0000313" key="2">
    <source>
        <dbReference type="EMBL" id="KAF0913521.1"/>
    </source>
</evidence>